<keyword evidence="13" id="KW-0812">Transmembrane</keyword>
<evidence type="ECO:0000256" key="13">
    <source>
        <dbReference type="SAM" id="Phobius"/>
    </source>
</evidence>
<dbReference type="Pfam" id="PF00501">
    <property type="entry name" value="AMP-binding"/>
    <property type="match status" value="1"/>
</dbReference>
<keyword evidence="17" id="KW-1185">Reference proteome</keyword>
<dbReference type="PANTHER" id="PTHR24096:SF422">
    <property type="entry name" value="BCDNA.GH02901"/>
    <property type="match status" value="1"/>
</dbReference>
<reference evidence="16" key="1">
    <citation type="submission" date="2021-12" db="EMBL/GenBank/DDBJ databases">
        <authorList>
            <person name="King R."/>
        </authorList>
    </citation>
    <scope>NUCLEOTIDE SEQUENCE</scope>
</reference>
<feature type="domain" description="AMP-binding enzyme C-terminal" evidence="15">
    <location>
        <begin position="482"/>
        <end position="557"/>
    </location>
</feature>
<evidence type="ECO:0000313" key="17">
    <source>
        <dbReference type="Proteomes" id="UP001153714"/>
    </source>
</evidence>
<dbReference type="OrthoDB" id="10253869at2759"/>
<dbReference type="GO" id="GO:0004497">
    <property type="term" value="F:monooxygenase activity"/>
    <property type="evidence" value="ECO:0007669"/>
    <property type="project" value="UniProtKB-KW"/>
</dbReference>
<dbReference type="FunFam" id="3.30.300.30:FF:000007">
    <property type="entry name" value="4-coumarate--CoA ligase 2"/>
    <property type="match status" value="1"/>
</dbReference>
<dbReference type="InterPro" id="IPR020845">
    <property type="entry name" value="AMP-binding_CS"/>
</dbReference>
<dbReference type="GO" id="GO:0004467">
    <property type="term" value="F:long-chain fatty acid-CoA ligase activity"/>
    <property type="evidence" value="ECO:0007669"/>
    <property type="project" value="TreeGrafter"/>
</dbReference>
<evidence type="ECO:0000256" key="7">
    <source>
        <dbReference type="ARBA" id="ARBA00023002"/>
    </source>
</evidence>
<keyword evidence="11" id="KW-0599">Photoprotein</keyword>
<dbReference type="PROSITE" id="PS00455">
    <property type="entry name" value="AMP_BINDING"/>
    <property type="match status" value="1"/>
</dbReference>
<sequence length="568" mass="63092">MTTRSASKMRRILDCVNKSSKLMARRNSVWTAERTLTTPYDKIEIPNCTVYDYVWENLEKWPEKTLSVCSATGRGYTYEQAFNLSNAFAANLRLKLKIRDGDTVSVMLPNIPDFPLIAIGILGAGGVISTINPIYTPHEVQRQLIMSKSKAIVTMPESLKVVQEALKLAKLNIPIIIVKTNGDATPENTFCFNELSEDVHVDKSCLKEVRRSPTDTCFLPYSSGTTGLPKGVELSHRNLVANMQQMNVSQIRNHEDTTETHQDAVLGVLPFFHIYGASVIMFHKMSIGAKIVTLTKFNPDNYFNTLEKYKISILYAAPPMILLMGAHPASTSETLQHLRTVINGAAPLGSQDVERFLNKLNRKADVRQAYGLTETSPLAIMPPVGIENYQTIGYPVSNTEAKIVDDNLRPVGPNQAGELLLRGPQVMKGYRDNPKANSEVFTVDGYFRTGDVAMADEKGLITITDRLKELIKVKGYQVPPAELEAVLREHPAILDAAVVGIPHEVKGEVPKAFVVLKEGQKVEAKEIKNFVKEKVAPFKRVEEIEFLDKIPKSSAGKILRKDLKATNT</sequence>
<dbReference type="InterPro" id="IPR042099">
    <property type="entry name" value="ANL_N_sf"/>
</dbReference>
<keyword evidence="13" id="KW-0472">Membrane</keyword>
<gene>
    <name evidence="16" type="ORF">DIATSA_LOCUS6125</name>
</gene>
<comment type="catalytic activity">
    <reaction evidence="12">
        <text>firefly D-luciferin + ATP + O2 = firefly oxyluciferin + hnu + AMP + CO2 + diphosphate</text>
        <dbReference type="Rhea" id="RHEA:10732"/>
        <dbReference type="ChEBI" id="CHEBI:15379"/>
        <dbReference type="ChEBI" id="CHEBI:16526"/>
        <dbReference type="ChEBI" id="CHEBI:16792"/>
        <dbReference type="ChEBI" id="CHEBI:30212"/>
        <dbReference type="ChEBI" id="CHEBI:30616"/>
        <dbReference type="ChEBI" id="CHEBI:33019"/>
        <dbReference type="ChEBI" id="CHEBI:58038"/>
        <dbReference type="ChEBI" id="CHEBI:456215"/>
        <dbReference type="EC" id="1.13.12.7"/>
    </reaction>
</comment>
<evidence type="ECO:0000256" key="3">
    <source>
        <dbReference type="ARBA" id="ARBA00012532"/>
    </source>
</evidence>
<dbReference type="Gene3D" id="3.30.300.30">
    <property type="match status" value="1"/>
</dbReference>
<accession>A0A9N9R2K7</accession>
<dbReference type="GO" id="GO:0008218">
    <property type="term" value="P:bioluminescence"/>
    <property type="evidence" value="ECO:0007669"/>
    <property type="project" value="UniProtKB-KW"/>
</dbReference>
<evidence type="ECO:0000256" key="12">
    <source>
        <dbReference type="ARBA" id="ARBA00048497"/>
    </source>
</evidence>
<dbReference type="AlphaFoldDB" id="A0A9N9R2K7"/>
<keyword evidence="7" id="KW-0560">Oxidoreductase</keyword>
<evidence type="ECO:0000256" key="6">
    <source>
        <dbReference type="ARBA" id="ARBA00022840"/>
    </source>
</evidence>
<dbReference type="GO" id="GO:0005524">
    <property type="term" value="F:ATP binding"/>
    <property type="evidence" value="ECO:0007669"/>
    <property type="project" value="UniProtKB-KW"/>
</dbReference>
<dbReference type="FunFam" id="3.40.50.12780:FF:000003">
    <property type="entry name" value="Long-chain-fatty-acid--CoA ligase FadD"/>
    <property type="match status" value="1"/>
</dbReference>
<dbReference type="CDD" id="cd05911">
    <property type="entry name" value="Firefly_Luc_like"/>
    <property type="match status" value="1"/>
</dbReference>
<keyword evidence="13" id="KW-1133">Transmembrane helix</keyword>
<keyword evidence="8" id="KW-0503">Monooxygenase</keyword>
<evidence type="ECO:0000256" key="11">
    <source>
        <dbReference type="ARBA" id="ARBA00023262"/>
    </source>
</evidence>
<keyword evidence="9" id="KW-0576">Peroxisome</keyword>
<organism evidence="16 17">
    <name type="scientific">Diatraea saccharalis</name>
    <name type="common">sugarcane borer</name>
    <dbReference type="NCBI Taxonomy" id="40085"/>
    <lineage>
        <taxon>Eukaryota</taxon>
        <taxon>Metazoa</taxon>
        <taxon>Ecdysozoa</taxon>
        <taxon>Arthropoda</taxon>
        <taxon>Hexapoda</taxon>
        <taxon>Insecta</taxon>
        <taxon>Pterygota</taxon>
        <taxon>Neoptera</taxon>
        <taxon>Endopterygota</taxon>
        <taxon>Lepidoptera</taxon>
        <taxon>Glossata</taxon>
        <taxon>Ditrysia</taxon>
        <taxon>Pyraloidea</taxon>
        <taxon>Crambidae</taxon>
        <taxon>Crambinae</taxon>
        <taxon>Diatraea</taxon>
    </lineage>
</organism>
<proteinExistence type="inferred from homology"/>
<keyword evidence="6" id="KW-0067">ATP-binding</keyword>
<evidence type="ECO:0000256" key="4">
    <source>
        <dbReference type="ARBA" id="ARBA00019043"/>
    </source>
</evidence>
<evidence type="ECO:0000259" key="14">
    <source>
        <dbReference type="Pfam" id="PF00501"/>
    </source>
</evidence>
<keyword evidence="5" id="KW-0547">Nucleotide-binding</keyword>
<feature type="domain" description="AMP-dependent synthetase/ligase" evidence="14">
    <location>
        <begin position="55"/>
        <end position="430"/>
    </location>
</feature>
<comment type="subcellular location">
    <subcellularLocation>
        <location evidence="1">Peroxisome</location>
    </subcellularLocation>
</comment>
<dbReference type="Gene3D" id="3.40.50.12780">
    <property type="entry name" value="N-terminal domain of ligase-like"/>
    <property type="match status" value="1"/>
</dbReference>
<evidence type="ECO:0000256" key="5">
    <source>
        <dbReference type="ARBA" id="ARBA00022741"/>
    </source>
</evidence>
<comment type="similarity">
    <text evidence="2">Belongs to the ATP-dependent AMP-binding enzyme family.</text>
</comment>
<dbReference type="InterPro" id="IPR045851">
    <property type="entry name" value="AMP-bd_C_sf"/>
</dbReference>
<evidence type="ECO:0000256" key="1">
    <source>
        <dbReference type="ARBA" id="ARBA00004275"/>
    </source>
</evidence>
<evidence type="ECO:0000256" key="2">
    <source>
        <dbReference type="ARBA" id="ARBA00006432"/>
    </source>
</evidence>
<reference evidence="16" key="2">
    <citation type="submission" date="2022-10" db="EMBL/GenBank/DDBJ databases">
        <authorList>
            <consortium name="ENA_rothamsted_submissions"/>
            <consortium name="culmorum"/>
            <person name="King R."/>
        </authorList>
    </citation>
    <scope>NUCLEOTIDE SEQUENCE</scope>
</reference>
<dbReference type="GO" id="GO:0005777">
    <property type="term" value="C:peroxisome"/>
    <property type="evidence" value="ECO:0007669"/>
    <property type="project" value="UniProtKB-SubCell"/>
</dbReference>
<evidence type="ECO:0000256" key="8">
    <source>
        <dbReference type="ARBA" id="ARBA00023033"/>
    </source>
</evidence>
<evidence type="ECO:0000256" key="10">
    <source>
        <dbReference type="ARBA" id="ARBA00023223"/>
    </source>
</evidence>
<dbReference type="Proteomes" id="UP001153714">
    <property type="component" value="Chromosome 19"/>
</dbReference>
<dbReference type="Pfam" id="PF13193">
    <property type="entry name" value="AMP-binding_C"/>
    <property type="match status" value="1"/>
</dbReference>
<dbReference type="GO" id="GO:0046949">
    <property type="term" value="P:fatty-acyl-CoA biosynthetic process"/>
    <property type="evidence" value="ECO:0007669"/>
    <property type="project" value="TreeGrafter"/>
</dbReference>
<dbReference type="InterPro" id="IPR000873">
    <property type="entry name" value="AMP-dep_synth/lig_dom"/>
</dbReference>
<name>A0A9N9R2K7_9NEOP</name>
<dbReference type="InterPro" id="IPR025110">
    <property type="entry name" value="AMP-bd_C"/>
</dbReference>
<dbReference type="SUPFAM" id="SSF56801">
    <property type="entry name" value="Acetyl-CoA synthetase-like"/>
    <property type="match status" value="1"/>
</dbReference>
<evidence type="ECO:0000259" key="15">
    <source>
        <dbReference type="Pfam" id="PF13193"/>
    </source>
</evidence>
<evidence type="ECO:0000256" key="9">
    <source>
        <dbReference type="ARBA" id="ARBA00023140"/>
    </source>
</evidence>
<dbReference type="EC" id="1.13.12.7" evidence="3"/>
<feature type="transmembrane region" description="Helical" evidence="13">
    <location>
        <begin position="114"/>
        <end position="135"/>
    </location>
</feature>
<protein>
    <recommendedName>
        <fullName evidence="4">Luciferin 4-monooxygenase</fullName>
        <ecNumber evidence="3">1.13.12.7</ecNumber>
    </recommendedName>
</protein>
<evidence type="ECO:0000313" key="16">
    <source>
        <dbReference type="EMBL" id="CAG9788311.1"/>
    </source>
</evidence>
<keyword evidence="10" id="KW-0455">Luminescence</keyword>
<dbReference type="PANTHER" id="PTHR24096">
    <property type="entry name" value="LONG-CHAIN-FATTY-ACID--COA LIGASE"/>
    <property type="match status" value="1"/>
</dbReference>
<dbReference type="EMBL" id="OU893350">
    <property type="protein sequence ID" value="CAG9788311.1"/>
    <property type="molecule type" value="Genomic_DNA"/>
</dbReference>